<keyword evidence="1" id="KW-0413">Isomerase</keyword>
<dbReference type="AlphaFoldDB" id="A0A2W4ZH65"/>
<sequence length="142" mass="15438">NAESRMLVASDAGRGFIVKMADVLAQTKKGKQVLNVDAKDEAKLCHVIPEGADHVAIIGRNRKFLVFGLDTVPEMARGKGVMLQKYKDGGLSDLKTFNWKDGLTYKYGSGETLVGDLNPWVGSRADVGKLPPNGFPKSNRFS</sequence>
<evidence type="ECO:0000313" key="2">
    <source>
        <dbReference type="Proteomes" id="UP000249557"/>
    </source>
</evidence>
<dbReference type="Proteomes" id="UP000249557">
    <property type="component" value="Unassembled WGS sequence"/>
</dbReference>
<dbReference type="Gene3D" id="2.120.10.90">
    <property type="entry name" value="DNA gyrase/topoisomerase IV, subunit A, C-terminal"/>
    <property type="match status" value="1"/>
</dbReference>
<dbReference type="Pfam" id="PF03989">
    <property type="entry name" value="DNA_gyraseA_C"/>
    <property type="match status" value="2"/>
</dbReference>
<dbReference type="SUPFAM" id="SSF101904">
    <property type="entry name" value="GyrA/ParC C-terminal domain-like"/>
    <property type="match status" value="1"/>
</dbReference>
<dbReference type="GO" id="GO:0006265">
    <property type="term" value="P:DNA topological change"/>
    <property type="evidence" value="ECO:0007669"/>
    <property type="project" value="InterPro"/>
</dbReference>
<dbReference type="GO" id="GO:0003916">
    <property type="term" value="F:DNA topoisomerase activity"/>
    <property type="evidence" value="ECO:0007669"/>
    <property type="project" value="InterPro"/>
</dbReference>
<comment type="caution">
    <text evidence="1">The sequence shown here is derived from an EMBL/GenBank/DDBJ whole genome shotgun (WGS) entry which is preliminary data.</text>
</comment>
<name>A0A2W4ZH65_9BACT</name>
<protein>
    <submittedName>
        <fullName evidence="1">DNA topoisomerase IV subunit A</fullName>
    </submittedName>
</protein>
<dbReference type="GO" id="GO:0005524">
    <property type="term" value="F:ATP binding"/>
    <property type="evidence" value="ECO:0007669"/>
    <property type="project" value="InterPro"/>
</dbReference>
<proteinExistence type="predicted"/>
<accession>A0A2W4ZH65</accession>
<dbReference type="InterPro" id="IPR035516">
    <property type="entry name" value="Gyrase/topoIV_suA_C"/>
</dbReference>
<evidence type="ECO:0000313" key="1">
    <source>
        <dbReference type="EMBL" id="PZO81723.1"/>
    </source>
</evidence>
<reference evidence="1 2" key="1">
    <citation type="submission" date="2017-08" db="EMBL/GenBank/DDBJ databases">
        <title>Infants hospitalized years apart are colonized by the same room-sourced microbial strains.</title>
        <authorList>
            <person name="Brooks B."/>
            <person name="Olm M.R."/>
            <person name="Firek B.A."/>
            <person name="Baker R."/>
            <person name="Thomas B.C."/>
            <person name="Morowitz M.J."/>
            <person name="Banfield J.F."/>
        </authorList>
    </citation>
    <scope>NUCLEOTIDE SEQUENCE [LARGE SCALE GENOMIC DNA]</scope>
    <source>
        <strain evidence="1">S2_018_000_R2_104</strain>
    </source>
</reference>
<organism evidence="1 2">
    <name type="scientific">Micavibrio aeruginosavorus</name>
    <dbReference type="NCBI Taxonomy" id="349221"/>
    <lineage>
        <taxon>Bacteria</taxon>
        <taxon>Pseudomonadati</taxon>
        <taxon>Bdellovibrionota</taxon>
        <taxon>Bdellovibrionia</taxon>
        <taxon>Bdellovibrionales</taxon>
        <taxon>Pseudobdellovibrionaceae</taxon>
        <taxon>Micavibrio</taxon>
    </lineage>
</organism>
<feature type="non-terminal residue" evidence="1">
    <location>
        <position position="1"/>
    </location>
</feature>
<dbReference type="EMBL" id="QFNK01000294">
    <property type="protein sequence ID" value="PZO81723.1"/>
    <property type="molecule type" value="Genomic_DNA"/>
</dbReference>
<dbReference type="GO" id="GO:0003677">
    <property type="term" value="F:DNA binding"/>
    <property type="evidence" value="ECO:0007669"/>
    <property type="project" value="InterPro"/>
</dbReference>
<gene>
    <name evidence="1" type="ORF">DI626_10645</name>
</gene>
<dbReference type="InterPro" id="IPR006691">
    <property type="entry name" value="GyrA/parC_rep"/>
</dbReference>